<dbReference type="CDD" id="cd04301">
    <property type="entry name" value="NAT_SF"/>
    <property type="match status" value="1"/>
</dbReference>
<reference evidence="2" key="1">
    <citation type="submission" date="2021-11" db="EMBL/GenBank/DDBJ databases">
        <title>Clostridia strains as spoilage organisms.</title>
        <authorList>
            <person name="Wambui J."/>
            <person name="Stevens M.J.A."/>
            <person name="Stephan R."/>
        </authorList>
    </citation>
    <scope>NUCLEOTIDE SEQUENCE</scope>
    <source>
        <strain evidence="2">CF009</strain>
    </source>
</reference>
<evidence type="ECO:0000313" key="3">
    <source>
        <dbReference type="Proteomes" id="UP001164733"/>
    </source>
</evidence>
<feature type="domain" description="N-acetyltransferase" evidence="1">
    <location>
        <begin position="50"/>
        <end position="151"/>
    </location>
</feature>
<dbReference type="RefSeq" id="WP_253200326.1">
    <property type="nucleotide sequence ID" value="NZ_CP086239.1"/>
</dbReference>
<evidence type="ECO:0000313" key="2">
    <source>
        <dbReference type="EMBL" id="WAG61082.1"/>
    </source>
</evidence>
<gene>
    <name evidence="2" type="ORF">LL038_02175</name>
</gene>
<sequence length="173" mass="20124">MKVLESERLLLKPLSFNELLYINENQSDNIEISIDLESISHSVKFAVAKKLEKMKNISEDTQKWYTYWLIINKENQIGVGFIGFKGLVSENGYSEVGYSISPNYRRQRIMTEALETLIRWAYGFRECRGIIAKVSKGNIGSNKILNNCNFRVNSSTEQEDNYILEFRRYEDGN</sequence>
<dbReference type="InterPro" id="IPR051531">
    <property type="entry name" value="N-acetyltransferase"/>
</dbReference>
<dbReference type="PANTHER" id="PTHR43792:SF13">
    <property type="entry name" value="ACETYLTRANSFERASE"/>
    <property type="match status" value="1"/>
</dbReference>
<dbReference type="InterPro" id="IPR000182">
    <property type="entry name" value="GNAT_dom"/>
</dbReference>
<dbReference type="AlphaFoldDB" id="A0AA47EIZ2"/>
<name>A0AA47EIZ2_9CLOT</name>
<proteinExistence type="predicted"/>
<dbReference type="GO" id="GO:0016747">
    <property type="term" value="F:acyltransferase activity, transferring groups other than amino-acyl groups"/>
    <property type="evidence" value="ECO:0007669"/>
    <property type="project" value="InterPro"/>
</dbReference>
<organism evidence="2 3">
    <name type="scientific">Clostridium estertheticum</name>
    <dbReference type="NCBI Taxonomy" id="238834"/>
    <lineage>
        <taxon>Bacteria</taxon>
        <taxon>Bacillati</taxon>
        <taxon>Bacillota</taxon>
        <taxon>Clostridia</taxon>
        <taxon>Eubacteriales</taxon>
        <taxon>Clostridiaceae</taxon>
        <taxon>Clostridium</taxon>
    </lineage>
</organism>
<dbReference type="Gene3D" id="3.40.630.30">
    <property type="match status" value="1"/>
</dbReference>
<evidence type="ECO:0000259" key="1">
    <source>
        <dbReference type="Pfam" id="PF13302"/>
    </source>
</evidence>
<accession>A0AA47EIZ2</accession>
<dbReference type="Proteomes" id="UP001164733">
    <property type="component" value="Chromosome"/>
</dbReference>
<dbReference type="PANTHER" id="PTHR43792">
    <property type="entry name" value="GNAT FAMILY, PUTATIVE (AFU_ORTHOLOGUE AFUA_3G00765)-RELATED-RELATED"/>
    <property type="match status" value="1"/>
</dbReference>
<dbReference type="InterPro" id="IPR016181">
    <property type="entry name" value="Acyl_CoA_acyltransferase"/>
</dbReference>
<dbReference type="Pfam" id="PF13302">
    <property type="entry name" value="Acetyltransf_3"/>
    <property type="match status" value="1"/>
</dbReference>
<dbReference type="EMBL" id="CP086239">
    <property type="protein sequence ID" value="WAG61082.1"/>
    <property type="molecule type" value="Genomic_DNA"/>
</dbReference>
<dbReference type="SUPFAM" id="SSF55729">
    <property type="entry name" value="Acyl-CoA N-acyltransferases (Nat)"/>
    <property type="match status" value="1"/>
</dbReference>
<protein>
    <submittedName>
        <fullName evidence="2">GNAT family N-acetyltransferase</fullName>
    </submittedName>
</protein>